<evidence type="ECO:0000313" key="10">
    <source>
        <dbReference type="Proteomes" id="UP000199607"/>
    </source>
</evidence>
<protein>
    <submittedName>
        <fullName evidence="9">Oligoendopeptidase F</fullName>
    </submittedName>
</protein>
<dbReference type="Proteomes" id="UP000199607">
    <property type="component" value="Unassembled WGS sequence"/>
</dbReference>
<keyword evidence="2" id="KW-0645">Protease</keyword>
<dbReference type="RefSeq" id="WP_089864573.1">
    <property type="nucleotide sequence ID" value="NZ_FOTC01000001.1"/>
</dbReference>
<dbReference type="Pfam" id="PF01432">
    <property type="entry name" value="Peptidase_M3"/>
    <property type="match status" value="1"/>
</dbReference>
<evidence type="ECO:0000256" key="3">
    <source>
        <dbReference type="ARBA" id="ARBA00022723"/>
    </source>
</evidence>
<dbReference type="GO" id="GO:0004222">
    <property type="term" value="F:metalloendopeptidase activity"/>
    <property type="evidence" value="ECO:0007669"/>
    <property type="project" value="InterPro"/>
</dbReference>
<keyword evidence="3" id="KW-0479">Metal-binding</keyword>
<keyword evidence="5" id="KW-0862">Zinc</keyword>
<evidence type="ECO:0000259" key="7">
    <source>
        <dbReference type="Pfam" id="PF01432"/>
    </source>
</evidence>
<dbReference type="InterPro" id="IPR013647">
    <property type="entry name" value="OligopepF_N_dom"/>
</dbReference>
<dbReference type="Pfam" id="PF08439">
    <property type="entry name" value="Peptidase_M3_N"/>
    <property type="match status" value="1"/>
</dbReference>
<keyword evidence="4" id="KW-0378">Hydrolase</keyword>
<dbReference type="InterPro" id="IPR004438">
    <property type="entry name" value="Peptidase_M3B"/>
</dbReference>
<evidence type="ECO:0000256" key="4">
    <source>
        <dbReference type="ARBA" id="ARBA00022801"/>
    </source>
</evidence>
<dbReference type="Gene3D" id="1.20.140.70">
    <property type="entry name" value="Oligopeptidase f, N-terminal domain"/>
    <property type="match status" value="1"/>
</dbReference>
<evidence type="ECO:0000256" key="5">
    <source>
        <dbReference type="ARBA" id="ARBA00022833"/>
    </source>
</evidence>
<feature type="domain" description="Peptidase M3A/M3B catalytic" evidence="7">
    <location>
        <begin position="205"/>
        <end position="583"/>
    </location>
</feature>
<dbReference type="EMBL" id="FOTC01000001">
    <property type="protein sequence ID" value="SFK61681.1"/>
    <property type="molecule type" value="Genomic_DNA"/>
</dbReference>
<evidence type="ECO:0000256" key="6">
    <source>
        <dbReference type="ARBA" id="ARBA00023049"/>
    </source>
</evidence>
<dbReference type="NCBIfam" id="TIGR00181">
    <property type="entry name" value="pepF"/>
    <property type="match status" value="1"/>
</dbReference>
<dbReference type="InterPro" id="IPR001567">
    <property type="entry name" value="Pept_M3A_M3B_dom"/>
</dbReference>
<dbReference type="InterPro" id="IPR042088">
    <property type="entry name" value="OligoPept_F_C"/>
</dbReference>
<dbReference type="InterPro" id="IPR045090">
    <property type="entry name" value="Pept_M3A_M3B"/>
</dbReference>
<dbReference type="STRING" id="553466.SAMN04487950_0197"/>
<keyword evidence="10" id="KW-1185">Reference proteome</keyword>
<dbReference type="Gene3D" id="1.10.287.830">
    <property type="entry name" value="putative peptidase helix hairpin domain like"/>
    <property type="match status" value="1"/>
</dbReference>
<name>A0A1I4B0R3_9EURY</name>
<dbReference type="PANTHER" id="PTHR11804">
    <property type="entry name" value="PROTEASE M3 THIMET OLIGOPEPTIDASE-RELATED"/>
    <property type="match status" value="1"/>
</dbReference>
<comment type="cofactor">
    <cofactor evidence="1">
        <name>Zn(2+)</name>
        <dbReference type="ChEBI" id="CHEBI:29105"/>
    </cofactor>
</comment>
<evidence type="ECO:0000256" key="2">
    <source>
        <dbReference type="ARBA" id="ARBA00022670"/>
    </source>
</evidence>
<sequence>MSSVPERSDIDEEYKWDLESIYADEDEWETAYEDVESRVDDIRAYEGRLTEDAETLLDALELEEAVMRDVSKVASYAQLRSSEDTRNQEYQALSARAQSLASKAQSAASFIEPELQQHLDEEELASFVDDEPDLGEYEQYFDDVLRMKPHTRSAEVEELLAELSEVTGASSDIYSMLSNADMTFPTVENPEGEDVEISQGNFTKLLKHPNREFRQTVHEEFYDEWADVRNSVGTALKNSVKTDVKLARARNYETAREASLNGPNVPVEVYDNLLDTVRDNLDYLHRHADLKRQALDVDELQMWDLYMSLTGDEGPEIPYEQAKEYIVEAVAPLGEDYQQRVADGLENRWVDVYENRGKRSGAFSSGTYDTQPFIMMNYQDDITSMFTLAHELGHSLHSELAKEEQPWQYSGYEIFVAEVASTVNETLLTHYLLENVDDDELRTHVLDEYLERVRSTLYRQTMFADFEQQIHEVAEGDGALTPDTFDELYGDLKAEFYEPAVVDDAIRREWMRIPHFYYSYYVYQYSTGISAAVSIVERIREEGDDAAADYLDALEMGGRAYPMEILETAGVDMASPEPIEDALSVYGDYLDRMAELLDLE</sequence>
<evidence type="ECO:0000313" key="9">
    <source>
        <dbReference type="EMBL" id="SFK61681.1"/>
    </source>
</evidence>
<evidence type="ECO:0000256" key="1">
    <source>
        <dbReference type="ARBA" id="ARBA00001947"/>
    </source>
</evidence>
<dbReference type="AlphaFoldDB" id="A0A1I4B0R3"/>
<proteinExistence type="predicted"/>
<dbReference type="GO" id="GO:0046872">
    <property type="term" value="F:metal ion binding"/>
    <property type="evidence" value="ECO:0007669"/>
    <property type="project" value="UniProtKB-KW"/>
</dbReference>
<dbReference type="GO" id="GO:0006508">
    <property type="term" value="P:proteolysis"/>
    <property type="evidence" value="ECO:0007669"/>
    <property type="project" value="UniProtKB-KW"/>
</dbReference>
<gene>
    <name evidence="9" type="ORF">SAMN04487950_0197</name>
</gene>
<keyword evidence="6" id="KW-0482">Metalloprotease</keyword>
<dbReference type="GO" id="GO:0006518">
    <property type="term" value="P:peptide metabolic process"/>
    <property type="evidence" value="ECO:0007669"/>
    <property type="project" value="TreeGrafter"/>
</dbReference>
<dbReference type="PANTHER" id="PTHR11804:SF84">
    <property type="entry name" value="SACCHAROLYSIN"/>
    <property type="match status" value="1"/>
</dbReference>
<dbReference type="SUPFAM" id="SSF55486">
    <property type="entry name" value="Metalloproteases ('zincins'), catalytic domain"/>
    <property type="match status" value="1"/>
</dbReference>
<feature type="domain" description="Oligopeptidase F N-terminal" evidence="8">
    <location>
        <begin position="118"/>
        <end position="184"/>
    </location>
</feature>
<accession>A0A1I4B0R3</accession>
<reference evidence="10" key="1">
    <citation type="submission" date="2016-10" db="EMBL/GenBank/DDBJ databases">
        <authorList>
            <person name="Varghese N."/>
            <person name="Submissions S."/>
        </authorList>
    </citation>
    <scope>NUCLEOTIDE SEQUENCE [LARGE SCALE GENOMIC DNA]</scope>
    <source>
        <strain evidence="10">CGMCC 1.7738</strain>
    </source>
</reference>
<dbReference type="Gene3D" id="1.10.1370.20">
    <property type="entry name" value="Oligoendopeptidase f, C-terminal domain"/>
    <property type="match status" value="1"/>
</dbReference>
<evidence type="ECO:0000259" key="8">
    <source>
        <dbReference type="Pfam" id="PF08439"/>
    </source>
</evidence>
<organism evidence="9 10">
    <name type="scientific">Halogranum rubrum</name>
    <dbReference type="NCBI Taxonomy" id="553466"/>
    <lineage>
        <taxon>Archaea</taxon>
        <taxon>Methanobacteriati</taxon>
        <taxon>Methanobacteriota</taxon>
        <taxon>Stenosarchaea group</taxon>
        <taxon>Halobacteria</taxon>
        <taxon>Halobacteriales</taxon>
        <taxon>Haloferacaceae</taxon>
    </lineage>
</organism>
<dbReference type="CDD" id="cd09608">
    <property type="entry name" value="M3B_PepF"/>
    <property type="match status" value="1"/>
</dbReference>